<gene>
    <name evidence="6" type="ORF">HCU67_04525</name>
</gene>
<feature type="domain" description="D-isomer specific 2-hydroxyacid dehydrogenase NAD-binding" evidence="5">
    <location>
        <begin position="111"/>
        <end position="287"/>
    </location>
</feature>
<dbReference type="PANTHER" id="PTHR10996">
    <property type="entry name" value="2-HYDROXYACID DEHYDROGENASE-RELATED"/>
    <property type="match status" value="1"/>
</dbReference>
<dbReference type="InterPro" id="IPR006139">
    <property type="entry name" value="D-isomer_2_OHA_DH_cat_dom"/>
</dbReference>
<dbReference type="InterPro" id="IPR036291">
    <property type="entry name" value="NAD(P)-bd_dom_sf"/>
</dbReference>
<evidence type="ECO:0000256" key="1">
    <source>
        <dbReference type="ARBA" id="ARBA00005854"/>
    </source>
</evidence>
<evidence type="ECO:0000256" key="3">
    <source>
        <dbReference type="RuleBase" id="RU003719"/>
    </source>
</evidence>
<dbReference type="SUPFAM" id="SSF52283">
    <property type="entry name" value="Formate/glycerate dehydrogenase catalytic domain-like"/>
    <property type="match status" value="1"/>
</dbReference>
<dbReference type="PROSITE" id="PS00065">
    <property type="entry name" value="D_2_HYDROXYACID_DH_1"/>
    <property type="match status" value="1"/>
</dbReference>
<dbReference type="Gene3D" id="3.40.50.720">
    <property type="entry name" value="NAD(P)-binding Rossmann-like Domain"/>
    <property type="match status" value="2"/>
</dbReference>
<dbReference type="InterPro" id="IPR050223">
    <property type="entry name" value="D-isomer_2-hydroxyacid_DH"/>
</dbReference>
<evidence type="ECO:0000313" key="7">
    <source>
        <dbReference type="Proteomes" id="UP000718451"/>
    </source>
</evidence>
<dbReference type="Pfam" id="PF00389">
    <property type="entry name" value="2-Hacid_dh"/>
    <property type="match status" value="1"/>
</dbReference>
<sequence length="312" mass="34600">MKVLLTSTSFQDTPGKHQELLYEQGFEIDTLRGPIKESELLNIIGDYDAVICGDDEYTEKVIAKGVSGNLRYISKYGVGLDKIDLEAAKKYNIPVTNCPGVNFDSVAEHVLALLFTFEKNVHLQYNSTKQGSWKRWVGHEIMGKTIGIVGLGAIGKALAKKCIALGLEVLAFDIYKDEDFLNDWPSINFVENIEELFHRSEIISLHAPLTKETHHLINGSVIAEDLKKTPIIINTSRGKLVDSEAIIQGLEEKKIRGYLADVLDTEPMAENEPLKGVENVIITPHVGSRTFQSVQRQGLMAVNNLLNLIKGG</sequence>
<dbReference type="CDD" id="cd12172">
    <property type="entry name" value="PGDH_like_2"/>
    <property type="match status" value="1"/>
</dbReference>
<name>A0ABX1GMS0_9FLAO</name>
<dbReference type="SUPFAM" id="SSF51735">
    <property type="entry name" value="NAD(P)-binding Rossmann-fold domains"/>
    <property type="match status" value="1"/>
</dbReference>
<dbReference type="InterPro" id="IPR029753">
    <property type="entry name" value="D-isomer_DH_CS"/>
</dbReference>
<dbReference type="InterPro" id="IPR006140">
    <property type="entry name" value="D-isomer_DH_NAD-bd"/>
</dbReference>
<comment type="caution">
    <text evidence="6">The sequence shown here is derived from an EMBL/GenBank/DDBJ whole genome shotgun (WGS) entry which is preliminary data.</text>
</comment>
<accession>A0ABX1GMS0</accession>
<keyword evidence="2 3" id="KW-0560">Oxidoreductase</keyword>
<keyword evidence="7" id="KW-1185">Reference proteome</keyword>
<evidence type="ECO:0000259" key="5">
    <source>
        <dbReference type="Pfam" id="PF02826"/>
    </source>
</evidence>
<dbReference type="PROSITE" id="PS00671">
    <property type="entry name" value="D_2_HYDROXYACID_DH_3"/>
    <property type="match status" value="1"/>
</dbReference>
<protein>
    <submittedName>
        <fullName evidence="6">Phosphoglycerate dehydrogenase</fullName>
    </submittedName>
</protein>
<reference evidence="6 7" key="1">
    <citation type="submission" date="2020-04" db="EMBL/GenBank/DDBJ databases">
        <authorList>
            <person name="Yoon J."/>
        </authorList>
    </citation>
    <scope>NUCLEOTIDE SEQUENCE [LARGE SCALE GENOMIC DNA]</scope>
    <source>
        <strain evidence="6 7">DJ-13</strain>
    </source>
</reference>
<proteinExistence type="inferred from homology"/>
<dbReference type="EMBL" id="JAAWWL010000001">
    <property type="protein sequence ID" value="NKI31198.1"/>
    <property type="molecule type" value="Genomic_DNA"/>
</dbReference>
<comment type="similarity">
    <text evidence="1 3">Belongs to the D-isomer specific 2-hydroxyacid dehydrogenase family.</text>
</comment>
<evidence type="ECO:0000256" key="2">
    <source>
        <dbReference type="ARBA" id="ARBA00023002"/>
    </source>
</evidence>
<dbReference type="InterPro" id="IPR029752">
    <property type="entry name" value="D-isomer_DH_CS1"/>
</dbReference>
<evidence type="ECO:0000259" key="4">
    <source>
        <dbReference type="Pfam" id="PF00389"/>
    </source>
</evidence>
<organism evidence="6 7">
    <name type="scientific">Croceivirga thetidis</name>
    <dbReference type="NCBI Taxonomy" id="2721623"/>
    <lineage>
        <taxon>Bacteria</taxon>
        <taxon>Pseudomonadati</taxon>
        <taxon>Bacteroidota</taxon>
        <taxon>Flavobacteriia</taxon>
        <taxon>Flavobacteriales</taxon>
        <taxon>Flavobacteriaceae</taxon>
        <taxon>Croceivirga</taxon>
    </lineage>
</organism>
<evidence type="ECO:0000313" key="6">
    <source>
        <dbReference type="EMBL" id="NKI31198.1"/>
    </source>
</evidence>
<dbReference type="Pfam" id="PF02826">
    <property type="entry name" value="2-Hacid_dh_C"/>
    <property type="match status" value="1"/>
</dbReference>
<dbReference type="RefSeq" id="WP_168551384.1">
    <property type="nucleotide sequence ID" value="NZ_JAAWWL010000001.1"/>
</dbReference>
<dbReference type="PANTHER" id="PTHR10996:SF283">
    <property type="entry name" value="GLYOXYLATE_HYDROXYPYRUVATE REDUCTASE B"/>
    <property type="match status" value="1"/>
</dbReference>
<dbReference type="Proteomes" id="UP000718451">
    <property type="component" value="Unassembled WGS sequence"/>
</dbReference>
<feature type="domain" description="D-isomer specific 2-hydroxyacid dehydrogenase catalytic" evidence="4">
    <location>
        <begin position="16"/>
        <end position="311"/>
    </location>
</feature>